<organism evidence="19 20">
    <name type="scientific">Apodemus speciosus</name>
    <name type="common">Large Japanese field mouse</name>
    <dbReference type="NCBI Taxonomy" id="105296"/>
    <lineage>
        <taxon>Eukaryota</taxon>
        <taxon>Metazoa</taxon>
        <taxon>Chordata</taxon>
        <taxon>Craniata</taxon>
        <taxon>Vertebrata</taxon>
        <taxon>Euteleostomi</taxon>
        <taxon>Mammalia</taxon>
        <taxon>Eutheria</taxon>
        <taxon>Euarchontoglires</taxon>
        <taxon>Glires</taxon>
        <taxon>Rodentia</taxon>
        <taxon>Myomorpha</taxon>
        <taxon>Muroidea</taxon>
        <taxon>Muridae</taxon>
        <taxon>Murinae</taxon>
        <taxon>Apodemus</taxon>
    </lineage>
</organism>
<dbReference type="PANTHER" id="PTHR22880:SF240">
    <property type="entry name" value="BROMODOMAIN-CONTAINING PROTEIN 2"/>
    <property type="match status" value="1"/>
</dbReference>
<evidence type="ECO:0000256" key="14">
    <source>
        <dbReference type="ARBA" id="ARBA00046861"/>
    </source>
</evidence>
<feature type="region of interest" description="Disordered" evidence="16">
    <location>
        <begin position="486"/>
        <end position="674"/>
    </location>
</feature>
<evidence type="ECO:0000256" key="1">
    <source>
        <dbReference type="ARBA" id="ARBA00004123"/>
    </source>
</evidence>
<keyword evidence="11" id="KW-0539">Nucleus</keyword>
<keyword evidence="7" id="KW-0007">Acetylation</keyword>
<evidence type="ECO:0000256" key="12">
    <source>
        <dbReference type="ARBA" id="ARBA00040998"/>
    </source>
</evidence>
<evidence type="ECO:0000256" key="6">
    <source>
        <dbReference type="ARBA" id="ARBA00022853"/>
    </source>
</evidence>
<dbReference type="PROSITE" id="PS00633">
    <property type="entry name" value="BROMODOMAIN_1"/>
    <property type="match status" value="1"/>
</dbReference>
<evidence type="ECO:0000256" key="3">
    <source>
        <dbReference type="ARBA" id="ARBA00022454"/>
    </source>
</evidence>
<feature type="region of interest" description="Disordered" evidence="16">
    <location>
        <begin position="1"/>
        <end position="21"/>
    </location>
</feature>
<dbReference type="CDD" id="cd05498">
    <property type="entry name" value="Bromo_Brdt_II_like"/>
    <property type="match status" value="1"/>
</dbReference>
<feature type="region of interest" description="Disordered" evidence="16">
    <location>
        <begin position="298"/>
        <end position="379"/>
    </location>
</feature>
<evidence type="ECO:0000313" key="19">
    <source>
        <dbReference type="EMBL" id="GAB1300920.1"/>
    </source>
</evidence>
<dbReference type="PROSITE" id="PS51525">
    <property type="entry name" value="NET"/>
    <property type="match status" value="1"/>
</dbReference>
<evidence type="ECO:0000259" key="17">
    <source>
        <dbReference type="PROSITE" id="PS50014"/>
    </source>
</evidence>
<accession>A0ABQ0FNY2</accession>
<dbReference type="Pfam" id="PF00439">
    <property type="entry name" value="Bromodomain"/>
    <property type="match status" value="2"/>
</dbReference>
<feature type="compositionally biased region" description="Basic and acidic residues" evidence="16">
    <location>
        <begin position="346"/>
        <end position="362"/>
    </location>
</feature>
<evidence type="ECO:0000256" key="5">
    <source>
        <dbReference type="ARBA" id="ARBA00022737"/>
    </source>
</evidence>
<dbReference type="EMBL" id="BAAFST010000017">
    <property type="protein sequence ID" value="GAB1300920.1"/>
    <property type="molecule type" value="Genomic_DNA"/>
</dbReference>
<keyword evidence="9 15" id="KW-0103">Bromodomain</keyword>
<evidence type="ECO:0000256" key="10">
    <source>
        <dbReference type="ARBA" id="ARBA00023163"/>
    </source>
</evidence>
<evidence type="ECO:0000256" key="13">
    <source>
        <dbReference type="ARBA" id="ARBA00044509"/>
    </source>
</evidence>
<dbReference type="InterPro" id="IPR038336">
    <property type="entry name" value="NET_sf"/>
</dbReference>
<dbReference type="PANTHER" id="PTHR22880">
    <property type="entry name" value="FALZ-RELATED BROMODOMAIN-CONTAINING PROTEINS"/>
    <property type="match status" value="1"/>
</dbReference>
<evidence type="ECO:0000256" key="16">
    <source>
        <dbReference type="SAM" id="MobiDB-lite"/>
    </source>
</evidence>
<reference evidence="19 20" key="1">
    <citation type="submission" date="2024-08" db="EMBL/GenBank/DDBJ databases">
        <title>The draft genome of Apodemus speciosus.</title>
        <authorList>
            <person name="Nabeshima K."/>
            <person name="Suzuki S."/>
            <person name="Onuma M."/>
        </authorList>
    </citation>
    <scope>NUCLEOTIDE SEQUENCE [LARGE SCALE GENOMIC DNA]</scope>
    <source>
        <strain evidence="19">IB14-021</strain>
    </source>
</reference>
<evidence type="ECO:0000256" key="15">
    <source>
        <dbReference type="PROSITE-ProRule" id="PRU00035"/>
    </source>
</evidence>
<dbReference type="Proteomes" id="UP001623349">
    <property type="component" value="Unassembled WGS sequence"/>
</dbReference>
<keyword evidence="10" id="KW-0804">Transcription</keyword>
<evidence type="ECO:0000256" key="9">
    <source>
        <dbReference type="ARBA" id="ARBA00023117"/>
    </source>
</evidence>
<dbReference type="PRINTS" id="PR00503">
    <property type="entry name" value="BROMODOMAIN"/>
</dbReference>
<comment type="similarity">
    <text evidence="13">Belongs to the BET family.</text>
</comment>
<evidence type="ECO:0000256" key="4">
    <source>
        <dbReference type="ARBA" id="ARBA00022553"/>
    </source>
</evidence>
<dbReference type="SMART" id="SM00297">
    <property type="entry name" value="BROMO"/>
    <property type="match status" value="2"/>
</dbReference>
<keyword evidence="4" id="KW-0597">Phosphoprotein</keyword>
<evidence type="ECO:0000256" key="8">
    <source>
        <dbReference type="ARBA" id="ARBA00023015"/>
    </source>
</evidence>
<feature type="region of interest" description="Disordered" evidence="16">
    <location>
        <begin position="764"/>
        <end position="827"/>
    </location>
</feature>
<dbReference type="PROSITE" id="PS50014">
    <property type="entry name" value="BROMODOMAIN_2"/>
    <property type="match status" value="2"/>
</dbReference>
<dbReference type="InterPro" id="IPR036427">
    <property type="entry name" value="Bromodomain-like_sf"/>
</dbReference>
<keyword evidence="5" id="KW-0677">Repeat</keyword>
<keyword evidence="6" id="KW-0156">Chromatin regulator</keyword>
<evidence type="ECO:0000256" key="2">
    <source>
        <dbReference type="ARBA" id="ARBA00004286"/>
    </source>
</evidence>
<proteinExistence type="inferred from homology"/>
<evidence type="ECO:0000256" key="11">
    <source>
        <dbReference type="ARBA" id="ARBA00023242"/>
    </source>
</evidence>
<keyword evidence="20" id="KW-1185">Reference proteome</keyword>
<feature type="compositionally biased region" description="Low complexity" evidence="16">
    <location>
        <begin position="801"/>
        <end position="821"/>
    </location>
</feature>
<dbReference type="InterPro" id="IPR001487">
    <property type="entry name" value="Bromodomain"/>
</dbReference>
<name>A0ABQ0FNY2_APOSI</name>
<feature type="region of interest" description="Disordered" evidence="16">
    <location>
        <begin position="53"/>
        <end position="72"/>
    </location>
</feature>
<dbReference type="InterPro" id="IPR043508">
    <property type="entry name" value="Bromo_Brdt_I"/>
</dbReference>
<dbReference type="Pfam" id="PF17035">
    <property type="entry name" value="BET"/>
    <property type="match status" value="1"/>
</dbReference>
<dbReference type="Gene3D" id="1.20.1270.220">
    <property type="match status" value="1"/>
</dbReference>
<feature type="compositionally biased region" description="Acidic residues" evidence="16">
    <location>
        <begin position="511"/>
        <end position="541"/>
    </location>
</feature>
<keyword evidence="3" id="KW-0158">Chromosome</keyword>
<dbReference type="InterPro" id="IPR043509">
    <property type="entry name" value="Bromo_Brdt_II"/>
</dbReference>
<dbReference type="Gene3D" id="1.20.920.10">
    <property type="entry name" value="Bromodomain-like"/>
    <property type="match status" value="2"/>
</dbReference>
<feature type="domain" description="Bromo" evidence="17">
    <location>
        <begin position="394"/>
        <end position="466"/>
    </location>
</feature>
<feature type="domain" description="NET" evidence="18">
    <location>
        <begin position="659"/>
        <end position="741"/>
    </location>
</feature>
<protein>
    <recommendedName>
        <fullName evidence="12">Bromodomain-containing protein 2</fullName>
    </recommendedName>
</protein>
<evidence type="ECO:0000259" key="18">
    <source>
        <dbReference type="PROSITE" id="PS51525"/>
    </source>
</evidence>
<gene>
    <name evidence="19" type="ORF">APTSU1_001615800</name>
</gene>
<comment type="caution">
    <text evidence="19">The sequence shown here is derived from an EMBL/GenBank/DDBJ whole genome shotgun (WGS) entry which is preliminary data.</text>
</comment>
<dbReference type="InterPro" id="IPR050935">
    <property type="entry name" value="Bromo_chromatin_reader"/>
</dbReference>
<comment type="subcellular location">
    <subcellularLocation>
        <location evidence="2">Chromosome</location>
    </subcellularLocation>
    <subcellularLocation>
        <location evidence="1">Nucleus</location>
    </subcellularLocation>
</comment>
<dbReference type="InterPro" id="IPR027353">
    <property type="entry name" value="NET_dom"/>
</dbReference>
<feature type="compositionally biased region" description="Basic residues" evidence="16">
    <location>
        <begin position="571"/>
        <end position="593"/>
    </location>
</feature>
<sequence length="827" mass="91210">MLQNVTPHKLPGEGNAGLLGLGPEAAAPGKRIRKPSLLYEGFESPTMASVPALQLAPANPPPPEVSNPKKPGRVTNQLQYLHKVVMKALWKHQFAWPFRQPVDAVKLGLPIPTPGWERTTVAKILSFFLSLTQPMDSHPQRDYHKIIKQPMDMGTIKRRLENNYYWAASECMQDFNTMFTNCYIYNKPTDDIVLMAQTLEKIFLQKVASMPQEEQELVVTIPKNSHKKGAKLAALQGSITSAHQVPAVSSVSHTALYTPPPEIPTTVLNIPHPSVISSPLLKSLHSAGPPLLAVSAAPPAQPLAKKKGVKRKADTTTPTPTAILAPGSPASPPGSLEPKAARLPPMRRESGRPIKPPRKDLPDSQQQHQSSKKGKLSEQLKHCNGILKELLSKKHAAYAWPFYKPVDASALGLHDYHDIIKHPMDLSTVKRKMENRDYRDAQEFAADVRLMFSNCYKYNPPDHDVVAMARKLQDVFEFRYAKMPDEPLEPGPLPVSTALPPGLAKSSSESSSEESSSESSSEEEEEDEEDEEESESSDSEEERAHRLAELQEQLRAVHEQLAALSQGPVSKPKRKREKKEKKKKRKAEKHRGRIGIDEDEKGPRAPRPLQPKKSKKAGGGSSNAAALGHPGFGTSGGSSNKPPKKAQKAAPPVLPTGYDSEEEEESRPMSYDEKRQLSLDINKLPGEKLGRVVHIIQAREPSLRDSNPEEIEIDFETLKPSTLRELERYVLSCLRKKPRKPYTIRKPVGKTKEELALEKKRELEKRLQDVSGQLNSTKKPPKKASEKTESSAQQVAVSRLSASSSSSDSSSSSSSSSSSDTSDSDSG</sequence>
<dbReference type="SUPFAM" id="SSF47370">
    <property type="entry name" value="Bromodomain"/>
    <property type="match status" value="2"/>
</dbReference>
<dbReference type="InterPro" id="IPR018359">
    <property type="entry name" value="Bromodomain_CS"/>
</dbReference>
<evidence type="ECO:0000313" key="20">
    <source>
        <dbReference type="Proteomes" id="UP001623349"/>
    </source>
</evidence>
<comment type="subunit">
    <text evidence="14">Homodimer. Interacts with E2F1. Interacts with (acetylated) STAT3; promoting STAT3 recruitment to chromatin. Interacts with CTCF; promoting BRD2 recruitment to chromatin.</text>
</comment>
<dbReference type="CDD" id="cd05497">
    <property type="entry name" value="Bromo_Brdt_I_like"/>
    <property type="match status" value="1"/>
</dbReference>
<feature type="compositionally biased region" description="Low complexity" evidence="16">
    <location>
        <begin position="315"/>
        <end position="328"/>
    </location>
</feature>
<evidence type="ECO:0000256" key="7">
    <source>
        <dbReference type="ARBA" id="ARBA00022990"/>
    </source>
</evidence>
<feature type="domain" description="Bromo" evidence="17">
    <location>
        <begin position="90"/>
        <end position="193"/>
    </location>
</feature>
<keyword evidence="8" id="KW-0805">Transcription regulation</keyword>